<evidence type="ECO:0000256" key="1">
    <source>
        <dbReference type="SAM" id="Phobius"/>
    </source>
</evidence>
<reference evidence="2 3" key="1">
    <citation type="submission" date="2019-02" db="EMBL/GenBank/DDBJ databases">
        <title>Deep-cultivation of Planctomycetes and their phenomic and genomic characterization uncovers novel biology.</title>
        <authorList>
            <person name="Wiegand S."/>
            <person name="Jogler M."/>
            <person name="Boedeker C."/>
            <person name="Pinto D."/>
            <person name="Vollmers J."/>
            <person name="Rivas-Marin E."/>
            <person name="Kohn T."/>
            <person name="Peeters S.H."/>
            <person name="Heuer A."/>
            <person name="Rast P."/>
            <person name="Oberbeckmann S."/>
            <person name="Bunk B."/>
            <person name="Jeske O."/>
            <person name="Meyerdierks A."/>
            <person name="Storesund J.E."/>
            <person name="Kallscheuer N."/>
            <person name="Luecker S."/>
            <person name="Lage O.M."/>
            <person name="Pohl T."/>
            <person name="Merkel B.J."/>
            <person name="Hornburger P."/>
            <person name="Mueller R.-W."/>
            <person name="Bruemmer F."/>
            <person name="Labrenz M."/>
            <person name="Spormann A.M."/>
            <person name="Op Den Camp H."/>
            <person name="Overmann J."/>
            <person name="Amann R."/>
            <person name="Jetten M.S.M."/>
            <person name="Mascher T."/>
            <person name="Medema M.H."/>
            <person name="Devos D.P."/>
            <person name="Kaster A.-K."/>
            <person name="Ovreas L."/>
            <person name="Rohde M."/>
            <person name="Galperin M.Y."/>
            <person name="Jogler C."/>
        </authorList>
    </citation>
    <scope>NUCLEOTIDE SEQUENCE [LARGE SCALE GENOMIC DNA]</scope>
    <source>
        <strain evidence="2 3">CA13</strain>
    </source>
</reference>
<evidence type="ECO:0000313" key="2">
    <source>
        <dbReference type="EMBL" id="TWT83033.1"/>
    </source>
</evidence>
<dbReference type="AlphaFoldDB" id="A0A5C5Z918"/>
<comment type="caution">
    <text evidence="2">The sequence shown here is derived from an EMBL/GenBank/DDBJ whole genome shotgun (WGS) entry which is preliminary data.</text>
</comment>
<proteinExistence type="predicted"/>
<keyword evidence="1" id="KW-0812">Transmembrane</keyword>
<organism evidence="2 3">
    <name type="scientific">Novipirellula herctigrandis</name>
    <dbReference type="NCBI Taxonomy" id="2527986"/>
    <lineage>
        <taxon>Bacteria</taxon>
        <taxon>Pseudomonadati</taxon>
        <taxon>Planctomycetota</taxon>
        <taxon>Planctomycetia</taxon>
        <taxon>Pirellulales</taxon>
        <taxon>Pirellulaceae</taxon>
        <taxon>Novipirellula</taxon>
    </lineage>
</organism>
<dbReference type="RefSeq" id="WP_146399919.1">
    <property type="nucleotide sequence ID" value="NZ_SJPJ01000001.1"/>
</dbReference>
<dbReference type="EMBL" id="SJPJ01000001">
    <property type="protein sequence ID" value="TWT83033.1"/>
    <property type="molecule type" value="Genomic_DNA"/>
</dbReference>
<accession>A0A5C5Z918</accession>
<keyword evidence="1" id="KW-1133">Transmembrane helix</keyword>
<keyword evidence="1" id="KW-0472">Membrane</keyword>
<protein>
    <submittedName>
        <fullName evidence="2">Flp/Fap pilin component</fullName>
    </submittedName>
</protein>
<dbReference type="Proteomes" id="UP000315010">
    <property type="component" value="Unassembled WGS sequence"/>
</dbReference>
<keyword evidence="3" id="KW-1185">Reference proteome</keyword>
<sequence>MSKAPFMKGFLAFMAEEDAATAIEYAVMVGLIVGVCVVSVEYLASKTEESFNASADAIINGTGS</sequence>
<evidence type="ECO:0000313" key="3">
    <source>
        <dbReference type="Proteomes" id="UP000315010"/>
    </source>
</evidence>
<name>A0A5C5Z918_9BACT</name>
<feature type="transmembrane region" description="Helical" evidence="1">
    <location>
        <begin position="20"/>
        <end position="44"/>
    </location>
</feature>
<gene>
    <name evidence="2" type="ORF">CA13_44960</name>
</gene>